<dbReference type="PANTHER" id="PTHR43280">
    <property type="entry name" value="ARAC-FAMILY TRANSCRIPTIONAL REGULATOR"/>
    <property type="match status" value="1"/>
</dbReference>
<dbReference type="Pfam" id="PF20240">
    <property type="entry name" value="DUF6597"/>
    <property type="match status" value="1"/>
</dbReference>
<dbReference type="GO" id="GO:0043565">
    <property type="term" value="F:sequence-specific DNA binding"/>
    <property type="evidence" value="ECO:0007669"/>
    <property type="project" value="InterPro"/>
</dbReference>
<proteinExistence type="predicted"/>
<dbReference type="InterPro" id="IPR046532">
    <property type="entry name" value="DUF6597"/>
</dbReference>
<dbReference type="InterPro" id="IPR020449">
    <property type="entry name" value="Tscrpt_reg_AraC-type_HTH"/>
</dbReference>
<dbReference type="SUPFAM" id="SSF46689">
    <property type="entry name" value="Homeodomain-like"/>
    <property type="match status" value="1"/>
</dbReference>
<dbReference type="EMBL" id="JABBGC010000004">
    <property type="protein sequence ID" value="NML41935.1"/>
    <property type="molecule type" value="Genomic_DNA"/>
</dbReference>
<evidence type="ECO:0000256" key="2">
    <source>
        <dbReference type="ARBA" id="ARBA00023125"/>
    </source>
</evidence>
<keyword evidence="3" id="KW-0804">Transcription</keyword>
<keyword evidence="2" id="KW-0238">DNA-binding</keyword>
<comment type="caution">
    <text evidence="5">The sequence shown here is derived from an EMBL/GenBank/DDBJ whole genome shotgun (WGS) entry which is preliminary data.</text>
</comment>
<accession>A0A848GTI7</accession>
<keyword evidence="6" id="KW-1185">Reference proteome</keyword>
<organism evidence="5 6">
    <name type="scientific">Chitinophaga fulva</name>
    <dbReference type="NCBI Taxonomy" id="2728842"/>
    <lineage>
        <taxon>Bacteria</taxon>
        <taxon>Pseudomonadati</taxon>
        <taxon>Bacteroidota</taxon>
        <taxon>Chitinophagia</taxon>
        <taxon>Chitinophagales</taxon>
        <taxon>Chitinophagaceae</taxon>
        <taxon>Chitinophaga</taxon>
    </lineage>
</organism>
<evidence type="ECO:0000259" key="4">
    <source>
        <dbReference type="PROSITE" id="PS01124"/>
    </source>
</evidence>
<dbReference type="InterPro" id="IPR009057">
    <property type="entry name" value="Homeodomain-like_sf"/>
</dbReference>
<dbReference type="SMART" id="SM00342">
    <property type="entry name" value="HTH_ARAC"/>
    <property type="match status" value="1"/>
</dbReference>
<evidence type="ECO:0000256" key="3">
    <source>
        <dbReference type="ARBA" id="ARBA00023163"/>
    </source>
</evidence>
<evidence type="ECO:0000256" key="1">
    <source>
        <dbReference type="ARBA" id="ARBA00023015"/>
    </source>
</evidence>
<feature type="domain" description="HTH araC/xylS-type" evidence="4">
    <location>
        <begin position="156"/>
        <end position="256"/>
    </location>
</feature>
<evidence type="ECO:0000313" key="6">
    <source>
        <dbReference type="Proteomes" id="UP000583266"/>
    </source>
</evidence>
<evidence type="ECO:0000313" key="5">
    <source>
        <dbReference type="EMBL" id="NML41935.1"/>
    </source>
</evidence>
<dbReference type="RefSeq" id="WP_169228940.1">
    <property type="nucleotide sequence ID" value="NZ_JABBGC010000004.1"/>
</dbReference>
<dbReference type="AlphaFoldDB" id="A0A848GTI7"/>
<dbReference type="PRINTS" id="PR00032">
    <property type="entry name" value="HTHARAC"/>
</dbReference>
<dbReference type="PANTHER" id="PTHR43280:SF2">
    <property type="entry name" value="HTH-TYPE TRANSCRIPTIONAL REGULATOR EXSA"/>
    <property type="match status" value="1"/>
</dbReference>
<gene>
    <name evidence="5" type="ORF">HHL17_32420</name>
</gene>
<sequence length="273" mass="30444">MTNATVLKPCAELNEAIDYYWYHESQDLQQSTFNIPFLHQELVINLGGDFTMTPPGEEAYAYDRGGGVSGILSGPVVTRVSGHYKAIGILFKPFGLYRLFGLSAAMLHDGPLPGYRLWGPYTDQLIAQLEHEPLPAEKLKTLERFLLAQARPLPVPTAVTDVSNHTSLSRGHIRSLQQAEQVSPKKYIQQFQQVVGSTPKRYIQLQLINASLAQIAHNPDLPLTDVAYDNGFYDQAHFIRVFKSFAGITPLQYKKAVQAGRVQVSFPNAIHHT</sequence>
<dbReference type="InterPro" id="IPR018060">
    <property type="entry name" value="HTH_AraC"/>
</dbReference>
<dbReference type="Proteomes" id="UP000583266">
    <property type="component" value="Unassembled WGS sequence"/>
</dbReference>
<name>A0A848GTI7_9BACT</name>
<dbReference type="GO" id="GO:0003700">
    <property type="term" value="F:DNA-binding transcription factor activity"/>
    <property type="evidence" value="ECO:0007669"/>
    <property type="project" value="InterPro"/>
</dbReference>
<dbReference type="Gene3D" id="1.10.10.60">
    <property type="entry name" value="Homeodomain-like"/>
    <property type="match status" value="1"/>
</dbReference>
<dbReference type="PROSITE" id="PS01124">
    <property type="entry name" value="HTH_ARAC_FAMILY_2"/>
    <property type="match status" value="1"/>
</dbReference>
<reference evidence="5 6" key="1">
    <citation type="submission" date="2020-04" db="EMBL/GenBank/DDBJ databases">
        <title>Chitinophaga sp. G-6-1-13 sp. nov., isolated from soil.</title>
        <authorList>
            <person name="Dahal R.H."/>
            <person name="Chaudhary D.K."/>
        </authorList>
    </citation>
    <scope>NUCLEOTIDE SEQUENCE [LARGE SCALE GENOMIC DNA]</scope>
    <source>
        <strain evidence="5 6">G-6-1-13</strain>
    </source>
</reference>
<protein>
    <submittedName>
        <fullName evidence="5">AraC family transcriptional regulator</fullName>
    </submittedName>
</protein>
<dbReference type="Pfam" id="PF12833">
    <property type="entry name" value="HTH_18"/>
    <property type="match status" value="1"/>
</dbReference>
<keyword evidence="1" id="KW-0805">Transcription regulation</keyword>